<dbReference type="Gene3D" id="3.90.550.10">
    <property type="entry name" value="Spore Coat Polysaccharide Biosynthesis Protein SpsA, Chain A"/>
    <property type="match status" value="1"/>
</dbReference>
<dbReference type="InterPro" id="IPR050256">
    <property type="entry name" value="Glycosyltransferase_2"/>
</dbReference>
<dbReference type="InterPro" id="IPR001173">
    <property type="entry name" value="Glyco_trans_2-like"/>
</dbReference>
<evidence type="ECO:0000256" key="1">
    <source>
        <dbReference type="ARBA" id="ARBA00004141"/>
    </source>
</evidence>
<evidence type="ECO:0000256" key="3">
    <source>
        <dbReference type="ARBA" id="ARBA00022679"/>
    </source>
</evidence>
<dbReference type="GO" id="GO:0005886">
    <property type="term" value="C:plasma membrane"/>
    <property type="evidence" value="ECO:0007669"/>
    <property type="project" value="TreeGrafter"/>
</dbReference>
<keyword evidence="10" id="KW-1185">Reference proteome</keyword>
<accession>A0A7L8AHN0</accession>
<evidence type="ECO:0000256" key="5">
    <source>
        <dbReference type="ARBA" id="ARBA00022989"/>
    </source>
</evidence>
<reference evidence="9 10" key="1">
    <citation type="journal article" date="2016" name="Int. J. Syst. Evol. Microbiol.">
        <title>Polaribacter haliotis sp. nov., isolated from the gut of abalone Haliotis discus hannai.</title>
        <authorList>
            <person name="Kim Y.O."/>
            <person name="Park I.S."/>
            <person name="Park S."/>
            <person name="Nam B.H."/>
            <person name="Park J.M."/>
            <person name="Kim D.G."/>
            <person name="Yoon J.H."/>
        </authorList>
    </citation>
    <scope>NUCLEOTIDE SEQUENCE [LARGE SCALE GENOMIC DNA]</scope>
    <source>
        <strain evidence="9 10">KCTC 52418</strain>
    </source>
</reference>
<organism evidence="9 10">
    <name type="scientific">Polaribacter haliotis</name>
    <dbReference type="NCBI Taxonomy" id="1888915"/>
    <lineage>
        <taxon>Bacteria</taxon>
        <taxon>Pseudomonadati</taxon>
        <taxon>Bacteroidota</taxon>
        <taxon>Flavobacteriia</taxon>
        <taxon>Flavobacteriales</taxon>
        <taxon>Flavobacteriaceae</taxon>
    </lineage>
</organism>
<dbReference type="OrthoDB" id="9807778at2"/>
<name>A0A7L8AHN0_9FLAO</name>
<feature type="domain" description="Glycosyltransferase 2-like" evidence="8">
    <location>
        <begin position="11"/>
        <end position="178"/>
    </location>
</feature>
<evidence type="ECO:0000313" key="10">
    <source>
        <dbReference type="Proteomes" id="UP000516764"/>
    </source>
</evidence>
<gene>
    <name evidence="9" type="ORF">H9I45_03355</name>
</gene>
<evidence type="ECO:0000313" key="9">
    <source>
        <dbReference type="EMBL" id="QOD61500.1"/>
    </source>
</evidence>
<evidence type="ECO:0000256" key="2">
    <source>
        <dbReference type="ARBA" id="ARBA00022676"/>
    </source>
</evidence>
<keyword evidence="5 7" id="KW-1133">Transmembrane helix</keyword>
<dbReference type="AlphaFoldDB" id="A0A7L8AHN0"/>
<proteinExistence type="predicted"/>
<feature type="transmembrane region" description="Helical" evidence="7">
    <location>
        <begin position="245"/>
        <end position="266"/>
    </location>
</feature>
<evidence type="ECO:0000259" key="8">
    <source>
        <dbReference type="Pfam" id="PF00535"/>
    </source>
</evidence>
<dbReference type="GO" id="GO:0016757">
    <property type="term" value="F:glycosyltransferase activity"/>
    <property type="evidence" value="ECO:0007669"/>
    <property type="project" value="UniProtKB-KW"/>
</dbReference>
<evidence type="ECO:0000256" key="4">
    <source>
        <dbReference type="ARBA" id="ARBA00022692"/>
    </source>
</evidence>
<keyword evidence="4 7" id="KW-0812">Transmembrane</keyword>
<dbReference type="SUPFAM" id="SSF53448">
    <property type="entry name" value="Nucleotide-diphospho-sugar transferases"/>
    <property type="match status" value="1"/>
</dbReference>
<evidence type="ECO:0000256" key="6">
    <source>
        <dbReference type="ARBA" id="ARBA00023136"/>
    </source>
</evidence>
<keyword evidence="2" id="KW-0328">Glycosyltransferase</keyword>
<sequence>MSLIKQPIIGIVSPCFNEEENVKSTASKLTNLLSDLIQRNIISEKSILILVDDGSVDNTWNLINEQAHKNSKIKGLKLSKNFGHQNALLAGLFNFNNDVDALISIDADLQDDIQVIEEMIVKFKNGADTVYGIRNERKTDTFFKRTTAQLFYKLMLLMKVNLLYNHADFRLCSKRVIQSLEGYNETNLFLRGIIPSIGFKSDTVTYNRLDRSAGETKYTLGKMLSFAWDGITSFSSFPLKLVSTLGFLIFIFCIIMLFYALYALVIGSTVPGWLSTVLPMYFLGGIQLFCFGIIGEYVGKIYSEVKHRPRFIIEEKI</sequence>
<dbReference type="CDD" id="cd04187">
    <property type="entry name" value="DPM1_like_bac"/>
    <property type="match status" value="1"/>
</dbReference>
<keyword evidence="6 7" id="KW-0472">Membrane</keyword>
<evidence type="ECO:0000256" key="7">
    <source>
        <dbReference type="SAM" id="Phobius"/>
    </source>
</evidence>
<dbReference type="InterPro" id="IPR029044">
    <property type="entry name" value="Nucleotide-diphossugar_trans"/>
</dbReference>
<dbReference type="Proteomes" id="UP000516764">
    <property type="component" value="Chromosome"/>
</dbReference>
<dbReference type="PANTHER" id="PTHR48090">
    <property type="entry name" value="UNDECAPRENYL-PHOSPHATE 4-DEOXY-4-FORMAMIDO-L-ARABINOSE TRANSFERASE-RELATED"/>
    <property type="match status" value="1"/>
</dbReference>
<keyword evidence="3 9" id="KW-0808">Transferase</keyword>
<dbReference type="Pfam" id="PF00535">
    <property type="entry name" value="Glycos_transf_2"/>
    <property type="match status" value="1"/>
</dbReference>
<dbReference type="KEGG" id="phal:H9I45_03355"/>
<dbReference type="EMBL" id="CP061813">
    <property type="protein sequence ID" value="QOD61500.1"/>
    <property type="molecule type" value="Genomic_DNA"/>
</dbReference>
<dbReference type="RefSeq" id="WP_140422736.1">
    <property type="nucleotide sequence ID" value="NZ_CP061813.1"/>
</dbReference>
<feature type="transmembrane region" description="Helical" evidence="7">
    <location>
        <begin position="278"/>
        <end position="298"/>
    </location>
</feature>
<dbReference type="PANTHER" id="PTHR48090:SF1">
    <property type="entry name" value="PROPHAGE BACTOPRENOL GLUCOSYL TRANSFERASE HOMOLOG"/>
    <property type="match status" value="1"/>
</dbReference>
<comment type="subcellular location">
    <subcellularLocation>
        <location evidence="1">Membrane</location>
        <topology evidence="1">Multi-pass membrane protein</topology>
    </subcellularLocation>
</comment>
<protein>
    <submittedName>
        <fullName evidence="9">Glycosyltransferase family 2 protein</fullName>
    </submittedName>
</protein>